<dbReference type="EMBL" id="JAEPCM010000016">
    <property type="protein sequence ID" value="MCG7944791.1"/>
    <property type="molecule type" value="Genomic_DNA"/>
</dbReference>
<name>A0A9E4K8F3_9GAMM</name>
<sequence>MKQSFYRKIREESSASTRLRRIDEMPVRNFISNKDSWSRDKIESAWELIEQEIEDLEKYKLTTLKGEDLYFFSMRDLGWIRGTNDVIKIFLIKKDKPVFLASFYYQIELRAWVESEIAKTNSNNTVLDLYTYLLTGRKPSYANFMLKNKNPRIAGIDHSKGMERIWKEKLGKRFKTEVWDRKNMRKTSKSIYDSDVWSDNDRFIVVVQK</sequence>
<protein>
    <submittedName>
        <fullName evidence="1">Uncharacterized protein</fullName>
    </submittedName>
</protein>
<dbReference type="AlphaFoldDB" id="A0A9E4K8F3"/>
<proteinExistence type="predicted"/>
<reference evidence="1" key="1">
    <citation type="journal article" date="2021" name="Proc. Natl. Acad. Sci. U.S.A.">
        <title>Global biogeography of chemosynthetic symbionts reveals both localized and globally distributed symbiont groups. .</title>
        <authorList>
            <person name="Osvatic J.T."/>
            <person name="Wilkins L.G.E."/>
            <person name="Leibrecht L."/>
            <person name="Leray M."/>
            <person name="Zauner S."/>
            <person name="Polzin J."/>
            <person name="Camacho Y."/>
            <person name="Gros O."/>
            <person name="van Gils J.A."/>
            <person name="Eisen J.A."/>
            <person name="Petersen J.M."/>
            <person name="Yuen B."/>
        </authorList>
    </citation>
    <scope>NUCLEOTIDE SEQUENCE</scope>
    <source>
        <strain evidence="1">MAGclacostrist064TRANS</strain>
    </source>
</reference>
<evidence type="ECO:0000313" key="2">
    <source>
        <dbReference type="Proteomes" id="UP000886667"/>
    </source>
</evidence>
<evidence type="ECO:0000313" key="1">
    <source>
        <dbReference type="EMBL" id="MCG7944791.1"/>
    </source>
</evidence>
<dbReference type="Proteomes" id="UP000886667">
    <property type="component" value="Unassembled WGS sequence"/>
</dbReference>
<accession>A0A9E4K8F3</accession>
<organism evidence="1 2">
    <name type="scientific">Candidatus Thiodiazotropha taylori</name>
    <dbReference type="NCBI Taxonomy" id="2792791"/>
    <lineage>
        <taxon>Bacteria</taxon>
        <taxon>Pseudomonadati</taxon>
        <taxon>Pseudomonadota</taxon>
        <taxon>Gammaproteobacteria</taxon>
        <taxon>Chromatiales</taxon>
        <taxon>Sedimenticolaceae</taxon>
        <taxon>Candidatus Thiodiazotropha</taxon>
    </lineage>
</organism>
<comment type="caution">
    <text evidence="1">The sequence shown here is derived from an EMBL/GenBank/DDBJ whole genome shotgun (WGS) entry which is preliminary data.</text>
</comment>
<gene>
    <name evidence="1" type="ORF">JAZ07_00435</name>
</gene>